<keyword evidence="3" id="KW-1185">Reference proteome</keyword>
<organism evidence="2 3">
    <name type="scientific">Agaribacillus aureus</name>
    <dbReference type="NCBI Taxonomy" id="3051825"/>
    <lineage>
        <taxon>Bacteria</taxon>
        <taxon>Pseudomonadati</taxon>
        <taxon>Bacteroidota</taxon>
        <taxon>Cytophagia</taxon>
        <taxon>Cytophagales</taxon>
        <taxon>Splendidivirgaceae</taxon>
        <taxon>Agaribacillus</taxon>
    </lineage>
</organism>
<feature type="transmembrane region" description="Helical" evidence="1">
    <location>
        <begin position="82"/>
        <end position="99"/>
    </location>
</feature>
<sequence length="215" mass="26066">MTTDRSKRFQIADDLINMNKWAYFILLCLATFLLLFIKKSFIESRIAAFEIMEGKGQMTVLHFITALQYLSIPIYYLWKFTIISFVLWVGCFMFGYKITYGRLWQIVLIGETLFLLPDFIKTAWFMFFETDPTFWDVKAFYPLSLMHFFDYELIEKKWHYPLKSINLFEVMYWFVLVYLIHFSAKKKLSYAYSIVFSSYVLFLFIWLGFYIIVYK</sequence>
<keyword evidence="1" id="KW-0812">Transmembrane</keyword>
<evidence type="ECO:0000313" key="3">
    <source>
        <dbReference type="Proteomes" id="UP001172083"/>
    </source>
</evidence>
<dbReference type="RefSeq" id="WP_346761849.1">
    <property type="nucleotide sequence ID" value="NZ_JAUJEB010000009.1"/>
</dbReference>
<protein>
    <recommendedName>
        <fullName evidence="4">Sulfate ABC transporter permease</fullName>
    </recommendedName>
</protein>
<proteinExistence type="predicted"/>
<feature type="transmembrane region" description="Helical" evidence="1">
    <location>
        <begin position="20"/>
        <end position="37"/>
    </location>
</feature>
<dbReference type="EMBL" id="JAUJEB010000009">
    <property type="protein sequence ID" value="MDN5216513.1"/>
    <property type="molecule type" value="Genomic_DNA"/>
</dbReference>
<dbReference type="Proteomes" id="UP001172083">
    <property type="component" value="Unassembled WGS sequence"/>
</dbReference>
<evidence type="ECO:0000313" key="2">
    <source>
        <dbReference type="EMBL" id="MDN5216513.1"/>
    </source>
</evidence>
<comment type="caution">
    <text evidence="2">The sequence shown here is derived from an EMBL/GenBank/DDBJ whole genome shotgun (WGS) entry which is preliminary data.</text>
</comment>
<gene>
    <name evidence="2" type="ORF">QQ020_30875</name>
</gene>
<feature type="transmembrane region" description="Helical" evidence="1">
    <location>
        <begin position="106"/>
        <end position="127"/>
    </location>
</feature>
<evidence type="ECO:0000256" key="1">
    <source>
        <dbReference type="SAM" id="Phobius"/>
    </source>
</evidence>
<keyword evidence="1" id="KW-1133">Transmembrane helix</keyword>
<keyword evidence="1" id="KW-0472">Membrane</keyword>
<accession>A0ABT8LJQ4</accession>
<name>A0ABT8LJQ4_9BACT</name>
<evidence type="ECO:0008006" key="4">
    <source>
        <dbReference type="Google" id="ProtNLM"/>
    </source>
</evidence>
<reference evidence="2" key="1">
    <citation type="submission" date="2023-06" db="EMBL/GenBank/DDBJ databases">
        <title>Genomic of Agaribacillus aureum.</title>
        <authorList>
            <person name="Wang G."/>
        </authorList>
    </citation>
    <scope>NUCLEOTIDE SEQUENCE</scope>
    <source>
        <strain evidence="2">BMA12</strain>
    </source>
</reference>
<feature type="transmembrane region" description="Helical" evidence="1">
    <location>
        <begin position="166"/>
        <end position="184"/>
    </location>
</feature>
<feature type="transmembrane region" description="Helical" evidence="1">
    <location>
        <begin position="190"/>
        <end position="213"/>
    </location>
</feature>